<keyword evidence="2" id="KW-0812">Transmembrane</keyword>
<keyword evidence="5" id="KW-1185">Reference proteome</keyword>
<evidence type="ECO:0000313" key="5">
    <source>
        <dbReference type="Proteomes" id="UP000602198"/>
    </source>
</evidence>
<feature type="transmembrane region" description="Helical" evidence="2">
    <location>
        <begin position="103"/>
        <end position="122"/>
    </location>
</feature>
<dbReference type="RefSeq" id="WP_201944410.1">
    <property type="nucleotide sequence ID" value="NZ_JAERRJ010000002.1"/>
</dbReference>
<dbReference type="EMBL" id="JAERRJ010000002">
    <property type="protein sequence ID" value="MBL1073849.1"/>
    <property type="molecule type" value="Genomic_DNA"/>
</dbReference>
<evidence type="ECO:0000313" key="4">
    <source>
        <dbReference type="EMBL" id="MBL1073849.1"/>
    </source>
</evidence>
<evidence type="ECO:0000259" key="3">
    <source>
        <dbReference type="Pfam" id="PF04235"/>
    </source>
</evidence>
<feature type="transmembrane region" description="Helical" evidence="2">
    <location>
        <begin position="246"/>
        <end position="265"/>
    </location>
</feature>
<feature type="transmembrane region" description="Helical" evidence="2">
    <location>
        <begin position="354"/>
        <end position="373"/>
    </location>
</feature>
<feature type="transmembrane region" description="Helical" evidence="2">
    <location>
        <begin position="312"/>
        <end position="334"/>
    </location>
</feature>
<feature type="transmembrane region" description="Helical" evidence="2">
    <location>
        <begin position="286"/>
        <end position="306"/>
    </location>
</feature>
<reference evidence="4 5" key="1">
    <citation type="submission" date="2021-01" db="EMBL/GenBank/DDBJ databases">
        <title>WGS of actinomycetes isolated from Thailand.</title>
        <authorList>
            <person name="Thawai C."/>
        </authorList>
    </citation>
    <scope>NUCLEOTIDE SEQUENCE [LARGE SCALE GENOMIC DNA]</scope>
    <source>
        <strain evidence="4 5">LPG 2</strain>
    </source>
</reference>
<feature type="transmembrane region" description="Helical" evidence="2">
    <location>
        <begin position="162"/>
        <end position="179"/>
    </location>
</feature>
<dbReference type="Proteomes" id="UP000602198">
    <property type="component" value="Unassembled WGS sequence"/>
</dbReference>
<keyword evidence="2" id="KW-0472">Membrane</keyword>
<dbReference type="Pfam" id="PF04235">
    <property type="entry name" value="DUF418"/>
    <property type="match status" value="1"/>
</dbReference>
<dbReference type="PANTHER" id="PTHR30590:SF2">
    <property type="entry name" value="INNER MEMBRANE PROTEIN"/>
    <property type="match status" value="1"/>
</dbReference>
<name>A0ABS1M0X9_9NOCA</name>
<accession>A0ABS1M0X9</accession>
<proteinExistence type="predicted"/>
<feature type="domain" description="DUF418" evidence="3">
    <location>
        <begin position="269"/>
        <end position="420"/>
    </location>
</feature>
<protein>
    <submittedName>
        <fullName evidence="4">DUF418 domain-containing protein</fullName>
    </submittedName>
</protein>
<feature type="transmembrane region" description="Helical" evidence="2">
    <location>
        <begin position="186"/>
        <end position="209"/>
    </location>
</feature>
<keyword evidence="2" id="KW-1133">Transmembrane helix</keyword>
<dbReference type="InterPro" id="IPR007349">
    <property type="entry name" value="DUF418"/>
</dbReference>
<dbReference type="PANTHER" id="PTHR30590">
    <property type="entry name" value="INNER MEMBRANE PROTEIN"/>
    <property type="match status" value="1"/>
</dbReference>
<feature type="transmembrane region" description="Helical" evidence="2">
    <location>
        <begin position="385"/>
        <end position="407"/>
    </location>
</feature>
<sequence length="435" mass="47025">MVEPVSSAAPARPGASVTTGTTGRHRAVTVEPKDADLASNPVPAQPRSGRLAALDVLRGIAILGTLGTNIWIFTDVTGLIGYIGGDDEPSGAWLWIERFLQQLAQGKFLGLLTIMFGIGLAIQQRSAVKGGRAWPGKYPIRAGLLFLDGLLNFFLVAEFDVLMGYALTGLVVAYVLATSEKAQRRWLIVAASIHTAMLTLAAVGMALAAGQADTQANSGPPERLDPNPYADGSFWDLVAFRWDNMLMFRAEAILIFPMSIALFLLGARLFRAGVFLPEGARIRKRLMVIGFGIAAPLDLALGVFFGGDLILFTRYGIAPFVALGILALVAEFYLRRPSPGPVGRRFSEVGRMALSCYILQNLVAGAICYGWGLGLAESVSPNSRVPFTVAVYLVVCAFMLVFAHFWLRRFERGPVEWLWNSSFALLTRRAGTARG</sequence>
<dbReference type="InterPro" id="IPR052529">
    <property type="entry name" value="Bact_Transport_Assoc"/>
</dbReference>
<gene>
    <name evidence="4" type="ORF">JK358_05535</name>
</gene>
<organism evidence="4 5">
    <name type="scientific">Nocardia acididurans</name>
    <dbReference type="NCBI Taxonomy" id="2802282"/>
    <lineage>
        <taxon>Bacteria</taxon>
        <taxon>Bacillati</taxon>
        <taxon>Actinomycetota</taxon>
        <taxon>Actinomycetes</taxon>
        <taxon>Mycobacteriales</taxon>
        <taxon>Nocardiaceae</taxon>
        <taxon>Nocardia</taxon>
    </lineage>
</organism>
<evidence type="ECO:0000256" key="2">
    <source>
        <dbReference type="SAM" id="Phobius"/>
    </source>
</evidence>
<feature type="transmembrane region" description="Helical" evidence="2">
    <location>
        <begin position="60"/>
        <end position="83"/>
    </location>
</feature>
<feature type="region of interest" description="Disordered" evidence="1">
    <location>
        <begin position="1"/>
        <end position="24"/>
    </location>
</feature>
<comment type="caution">
    <text evidence="4">The sequence shown here is derived from an EMBL/GenBank/DDBJ whole genome shotgun (WGS) entry which is preliminary data.</text>
</comment>
<evidence type="ECO:0000256" key="1">
    <source>
        <dbReference type="SAM" id="MobiDB-lite"/>
    </source>
</evidence>